<accession>A0ABT6XUN8</accession>
<protein>
    <submittedName>
        <fullName evidence="3">Uncharacterized protein</fullName>
    </submittedName>
</protein>
<evidence type="ECO:0000313" key="3">
    <source>
        <dbReference type="EMBL" id="MDI9258806.1"/>
    </source>
</evidence>
<sequence length="68" mass="7229">MNTSRWMARVLALSAAAMSTGSLVWASTAFADTVPHSHSTSAQAAASAQPTPNQPNFIFLPPWPDDDE</sequence>
<evidence type="ECO:0000313" key="4">
    <source>
        <dbReference type="Proteomes" id="UP001529245"/>
    </source>
</evidence>
<feature type="signal peptide" evidence="2">
    <location>
        <begin position="1"/>
        <end position="31"/>
    </location>
</feature>
<comment type="caution">
    <text evidence="3">The sequence shown here is derived from an EMBL/GenBank/DDBJ whole genome shotgun (WGS) entry which is preliminary data.</text>
</comment>
<feature type="chain" id="PRO_5046430459" evidence="2">
    <location>
        <begin position="32"/>
        <end position="68"/>
    </location>
</feature>
<dbReference type="RefSeq" id="WP_283202454.1">
    <property type="nucleotide sequence ID" value="NZ_JASGCB010000002.1"/>
</dbReference>
<proteinExistence type="predicted"/>
<dbReference type="EMBL" id="JASGCB010000002">
    <property type="protein sequence ID" value="MDI9258806.1"/>
    <property type="molecule type" value="Genomic_DNA"/>
</dbReference>
<name>A0ABT6XUN8_ALISE</name>
<organism evidence="3 4">
    <name type="scientific">Alicyclobacillus sendaiensis PA2</name>
    <dbReference type="NCBI Taxonomy" id="3029425"/>
    <lineage>
        <taxon>Bacteria</taxon>
        <taxon>Bacillati</taxon>
        <taxon>Bacillota</taxon>
        <taxon>Bacilli</taxon>
        <taxon>Bacillales</taxon>
        <taxon>Alicyclobacillaceae</taxon>
        <taxon>Alicyclobacillus</taxon>
    </lineage>
</organism>
<gene>
    <name evidence="3" type="ORF">QID03_01245</name>
</gene>
<feature type="region of interest" description="Disordered" evidence="1">
    <location>
        <begin position="36"/>
        <end position="68"/>
    </location>
</feature>
<keyword evidence="4" id="KW-1185">Reference proteome</keyword>
<evidence type="ECO:0000256" key="1">
    <source>
        <dbReference type="SAM" id="MobiDB-lite"/>
    </source>
</evidence>
<reference evidence="3 4" key="1">
    <citation type="submission" date="2023-04" db="EMBL/GenBank/DDBJ databases">
        <title>A. sendaiensis sub sp. chiapanensis a novel subspecie with specific adaptation in bacterial cell wall isolated from an active volcano.</title>
        <authorList>
            <person name="Alvarez Gutierrez P.E."/>
            <person name="Ortiz Cortes L.Y."/>
        </authorList>
    </citation>
    <scope>NUCLEOTIDE SEQUENCE [LARGE SCALE GENOMIC DNA]</scope>
    <source>
        <strain evidence="3 4">PA2</strain>
    </source>
</reference>
<keyword evidence="2" id="KW-0732">Signal</keyword>
<feature type="compositionally biased region" description="Low complexity" evidence="1">
    <location>
        <begin position="36"/>
        <end position="56"/>
    </location>
</feature>
<dbReference type="Proteomes" id="UP001529245">
    <property type="component" value="Unassembled WGS sequence"/>
</dbReference>
<evidence type="ECO:0000256" key="2">
    <source>
        <dbReference type="SAM" id="SignalP"/>
    </source>
</evidence>